<dbReference type="Gene3D" id="2.40.50.100">
    <property type="match status" value="1"/>
</dbReference>
<evidence type="ECO:0000256" key="5">
    <source>
        <dbReference type="ARBA" id="ARBA00023098"/>
    </source>
</evidence>
<dbReference type="Proteomes" id="UP000285666">
    <property type="component" value="Unassembled WGS sequence"/>
</dbReference>
<proteinExistence type="predicted"/>
<keyword evidence="3 8" id="KW-0444">Lipid biosynthesis</keyword>
<dbReference type="AlphaFoldDB" id="A0A3E4F5T4"/>
<evidence type="ECO:0000313" key="16">
    <source>
        <dbReference type="EMBL" id="RGW55251.1"/>
    </source>
</evidence>
<dbReference type="PROSITE" id="PS00188">
    <property type="entry name" value="BIOTIN"/>
    <property type="match status" value="1"/>
</dbReference>
<keyword evidence="5 8" id="KW-0443">Lipid metabolism</keyword>
<dbReference type="Proteomes" id="UP000358366">
    <property type="component" value="Unassembled WGS sequence"/>
</dbReference>
<dbReference type="InterPro" id="IPR050709">
    <property type="entry name" value="Biotin_Carboxyl_Carrier/Decarb"/>
</dbReference>
<dbReference type="EMBL" id="QRQQ01000007">
    <property type="protein sequence ID" value="RHN15790.1"/>
    <property type="molecule type" value="Genomic_DNA"/>
</dbReference>
<protein>
    <recommendedName>
        <fullName evidence="2 8">Biotin carboxyl carrier protein of acetyl-CoA carboxylase</fullName>
    </recommendedName>
</protein>
<evidence type="ECO:0000313" key="20">
    <source>
        <dbReference type="EMBL" id="RHF79005.1"/>
    </source>
</evidence>
<evidence type="ECO:0000313" key="15">
    <source>
        <dbReference type="EMBL" id="RGT10035.1"/>
    </source>
</evidence>
<dbReference type="EMBL" id="QSAJ01000004">
    <property type="protein sequence ID" value="RGW55251.1"/>
    <property type="molecule type" value="Genomic_DNA"/>
</dbReference>
<reference evidence="10 35" key="3">
    <citation type="submission" date="2020-04" db="EMBL/GenBank/DDBJ databases">
        <authorList>
            <person name="Hitch T.C.A."/>
            <person name="Wylensek D."/>
            <person name="Clavel T."/>
        </authorList>
    </citation>
    <scope>NUCLEOTIDE SEQUENCE [LARGE SCALE GENOMIC DNA]</scope>
    <source>
        <strain evidence="10 35">BSM-383-APC-5F</strain>
    </source>
</reference>
<dbReference type="InterPro" id="IPR001249">
    <property type="entry name" value="AcCoA_biotinCC"/>
</dbReference>
<keyword evidence="7 8" id="KW-0092">Biotin</keyword>
<dbReference type="EMBL" id="JABAFX010000019">
    <property type="protein sequence ID" value="NME57493.1"/>
    <property type="molecule type" value="Genomic_DNA"/>
</dbReference>
<keyword evidence="25" id="KW-1185">Reference proteome</keyword>
<dbReference type="PRINTS" id="PR01071">
    <property type="entry name" value="ACOABIOTINCC"/>
</dbReference>
<dbReference type="RefSeq" id="WP_005339497.1">
    <property type="nucleotide sequence ID" value="NZ_AP031430.1"/>
</dbReference>
<dbReference type="EMBL" id="QSFS01000003">
    <property type="protein sequence ID" value="RHA71686.1"/>
    <property type="molecule type" value="Genomic_DNA"/>
</dbReference>
<dbReference type="Proteomes" id="UP000261055">
    <property type="component" value="Unassembled WGS sequence"/>
</dbReference>
<dbReference type="GO" id="GO:0003989">
    <property type="term" value="F:acetyl-CoA carboxylase activity"/>
    <property type="evidence" value="ECO:0007669"/>
    <property type="project" value="InterPro"/>
</dbReference>
<dbReference type="Proteomes" id="UP000260664">
    <property type="component" value="Unassembled WGS sequence"/>
</dbReference>
<dbReference type="Proteomes" id="UP000261208">
    <property type="component" value="Unassembled WGS sequence"/>
</dbReference>
<evidence type="ECO:0000313" key="30">
    <source>
        <dbReference type="Proteomes" id="UP000284883"/>
    </source>
</evidence>
<evidence type="ECO:0000256" key="4">
    <source>
        <dbReference type="ARBA" id="ARBA00022832"/>
    </source>
</evidence>
<keyword evidence="4 8" id="KW-0276">Fatty acid metabolism</keyword>
<dbReference type="EMBL" id="QSGQ01000002">
    <property type="protein sequence ID" value="RHB41504.1"/>
    <property type="molecule type" value="Genomic_DNA"/>
</dbReference>
<reference evidence="23 24" key="1">
    <citation type="submission" date="2018-08" db="EMBL/GenBank/DDBJ databases">
        <title>A genome reference for cultivated species of the human gut microbiota.</title>
        <authorList>
            <person name="Zou Y."/>
            <person name="Xue W."/>
            <person name="Luo G."/>
        </authorList>
    </citation>
    <scope>NUCLEOTIDE SEQUENCE [LARGE SCALE GENOMIC DNA]</scope>
    <source>
        <strain evidence="16 27">AF12-11</strain>
        <strain evidence="15 28">AF19-4AC</strain>
        <strain evidence="21 32">AF31-13BH</strain>
        <strain evidence="20 33">AM23-7AC</strain>
        <strain evidence="19 29">AM37-5</strain>
        <strain evidence="18 30">AM40-15AC</strain>
        <strain evidence="17 31">AM42-8</strain>
        <strain evidence="14 25">OM02-12</strain>
        <strain evidence="13 24">OM03-2</strain>
        <strain evidence="12 26">TF11-11</strain>
        <strain evidence="11 23">TM09-19AC</strain>
    </source>
</reference>
<dbReference type="PANTHER" id="PTHR45266">
    <property type="entry name" value="OXALOACETATE DECARBOXYLASE ALPHA CHAIN"/>
    <property type="match status" value="1"/>
</dbReference>
<evidence type="ECO:0000313" key="22">
    <source>
        <dbReference type="EMBL" id="VUX08243.1"/>
    </source>
</evidence>
<evidence type="ECO:0000313" key="31">
    <source>
        <dbReference type="Proteomes" id="UP000285642"/>
    </source>
</evidence>
<evidence type="ECO:0000313" key="13">
    <source>
        <dbReference type="EMBL" id="RGN93774.1"/>
    </source>
</evidence>
<dbReference type="NCBIfam" id="TIGR00531">
    <property type="entry name" value="BCCP"/>
    <property type="match status" value="1"/>
</dbReference>
<dbReference type="GO" id="GO:0006633">
    <property type="term" value="P:fatty acid biosynthetic process"/>
    <property type="evidence" value="ECO:0007669"/>
    <property type="project" value="UniProtKB-UniPathway"/>
</dbReference>
<organism evidence="11 23">
    <name type="scientific">Dorea formicigenerans</name>
    <dbReference type="NCBI Taxonomy" id="39486"/>
    <lineage>
        <taxon>Bacteria</taxon>
        <taxon>Bacillati</taxon>
        <taxon>Bacillota</taxon>
        <taxon>Clostridia</taxon>
        <taxon>Lachnospirales</taxon>
        <taxon>Lachnospiraceae</taxon>
        <taxon>Dorea</taxon>
    </lineage>
</organism>
<evidence type="ECO:0000256" key="1">
    <source>
        <dbReference type="ARBA" id="ARBA00005194"/>
    </source>
</evidence>
<comment type="function">
    <text evidence="8">This protein is a component of the acetyl coenzyme A carboxylase complex; first, biotin carboxylase catalyzes the carboxylation of the carrier protein and then the transcarboxylase transfers the carboxyl group to form malonyl-CoA.</text>
</comment>
<dbReference type="EMBL" id="QRHN01000008">
    <property type="protein sequence ID" value="RHF79005.1"/>
    <property type="molecule type" value="Genomic_DNA"/>
</dbReference>
<name>A0A3E4F5T4_9FIRM</name>
<accession>A0A3E4F5T4</accession>
<dbReference type="FunFam" id="2.40.50.100:FF:000003">
    <property type="entry name" value="Acetyl-CoA carboxylase biotin carboxyl carrier protein"/>
    <property type="match status" value="1"/>
</dbReference>
<evidence type="ECO:0000313" key="18">
    <source>
        <dbReference type="EMBL" id="RHB41504.1"/>
    </source>
</evidence>
<evidence type="ECO:0000313" key="28">
    <source>
        <dbReference type="Proteomes" id="UP000283630"/>
    </source>
</evidence>
<dbReference type="EMBL" id="CABHNI010000028">
    <property type="protein sequence ID" value="VUX08243.1"/>
    <property type="molecule type" value="Genomic_DNA"/>
</dbReference>
<dbReference type="EMBL" id="QRWH01000004">
    <property type="protein sequence ID" value="RGT10035.1"/>
    <property type="molecule type" value="Genomic_DNA"/>
</dbReference>
<dbReference type="Proteomes" id="UP000260841">
    <property type="component" value="Unassembled WGS sequence"/>
</dbReference>
<dbReference type="SUPFAM" id="SSF51230">
    <property type="entry name" value="Single hybrid motif"/>
    <property type="match status" value="1"/>
</dbReference>
<evidence type="ECO:0000313" key="10">
    <source>
        <dbReference type="EMBL" id="NME57493.1"/>
    </source>
</evidence>
<evidence type="ECO:0000313" key="12">
    <source>
        <dbReference type="EMBL" id="RGK47853.1"/>
    </source>
</evidence>
<dbReference type="InterPro" id="IPR011053">
    <property type="entry name" value="Single_hybrid_motif"/>
</dbReference>
<dbReference type="Proteomes" id="UP000266376">
    <property type="component" value="Unassembled WGS sequence"/>
</dbReference>
<evidence type="ECO:0000313" key="35">
    <source>
        <dbReference type="Proteomes" id="UP000580130"/>
    </source>
</evidence>
<evidence type="ECO:0000313" key="33">
    <source>
        <dbReference type="Proteomes" id="UP000285666"/>
    </source>
</evidence>
<evidence type="ECO:0000313" key="17">
    <source>
        <dbReference type="EMBL" id="RHA71686.1"/>
    </source>
</evidence>
<dbReference type="Proteomes" id="UP000284883">
    <property type="component" value="Unassembled WGS sequence"/>
</dbReference>
<evidence type="ECO:0000313" key="26">
    <source>
        <dbReference type="Proteomes" id="UP000261208"/>
    </source>
</evidence>
<evidence type="ECO:0000256" key="8">
    <source>
        <dbReference type="RuleBase" id="RU364072"/>
    </source>
</evidence>
<evidence type="ECO:0000313" key="14">
    <source>
        <dbReference type="EMBL" id="RGO51501.1"/>
    </source>
</evidence>
<evidence type="ECO:0000259" key="9">
    <source>
        <dbReference type="PROSITE" id="PS50968"/>
    </source>
</evidence>
<evidence type="ECO:0000256" key="2">
    <source>
        <dbReference type="ARBA" id="ARBA00017562"/>
    </source>
</evidence>
<feature type="domain" description="Lipoyl-binding" evidence="9">
    <location>
        <begin position="73"/>
        <end position="149"/>
    </location>
</feature>
<dbReference type="EMBL" id="QSQQ01000009">
    <property type="protein sequence ID" value="RGK47853.1"/>
    <property type="molecule type" value="Genomic_DNA"/>
</dbReference>
<evidence type="ECO:0000256" key="6">
    <source>
        <dbReference type="ARBA" id="ARBA00023160"/>
    </source>
</evidence>
<dbReference type="EMBL" id="QSHK01000003">
    <property type="protein sequence ID" value="RHC08745.1"/>
    <property type="molecule type" value="Genomic_DNA"/>
</dbReference>
<evidence type="ECO:0000313" key="21">
    <source>
        <dbReference type="EMBL" id="RHN15790.1"/>
    </source>
</evidence>
<dbReference type="InterPro" id="IPR001882">
    <property type="entry name" value="Biotin_BS"/>
</dbReference>
<dbReference type="CDD" id="cd06850">
    <property type="entry name" value="biotinyl_domain"/>
    <property type="match status" value="1"/>
</dbReference>
<keyword evidence="6 8" id="KW-0275">Fatty acid biosynthesis</keyword>
<evidence type="ECO:0000313" key="25">
    <source>
        <dbReference type="Proteomes" id="UP000261055"/>
    </source>
</evidence>
<gene>
    <name evidence="11" type="primary">accB</name>
    <name evidence="22" type="synonym">accB_2</name>
    <name evidence="22" type="ORF">DFSSTS7063_01602</name>
    <name evidence="20" type="ORF">DW658_07770</name>
    <name evidence="19" type="ORF">DW860_05970</name>
    <name evidence="18" type="ORF">DW885_04710</name>
    <name evidence="17" type="ORF">DW924_03430</name>
    <name evidence="16" type="ORF">DWV67_02605</name>
    <name evidence="15" type="ORF">DWX53_05845</name>
    <name evidence="21" type="ORF">DWZ24_09845</name>
    <name evidence="14" type="ORF">DXB12_06255</name>
    <name evidence="13" type="ORF">DXB36_00610</name>
    <name evidence="12" type="ORF">DXD10_08400</name>
    <name evidence="11" type="ORF">DXD84_07300</name>
    <name evidence="10" type="ORF">HF855_08680</name>
</gene>
<dbReference type="PROSITE" id="PS50968">
    <property type="entry name" value="BIOTINYL_LIPOYL"/>
    <property type="match status" value="1"/>
</dbReference>
<evidence type="ECO:0000313" key="34">
    <source>
        <dbReference type="Proteomes" id="UP000358366"/>
    </source>
</evidence>
<dbReference type="Proteomes" id="UP000285642">
    <property type="component" value="Unassembled WGS sequence"/>
</dbReference>
<evidence type="ECO:0000313" key="27">
    <source>
        <dbReference type="Proteomes" id="UP000266376"/>
    </source>
</evidence>
<dbReference type="UniPathway" id="UPA00094"/>
<dbReference type="Proteomes" id="UP000580130">
    <property type="component" value="Unassembled WGS sequence"/>
</dbReference>
<dbReference type="PANTHER" id="PTHR45266:SF3">
    <property type="entry name" value="OXALOACETATE DECARBOXYLASE ALPHA CHAIN"/>
    <property type="match status" value="1"/>
</dbReference>
<evidence type="ECO:0000313" key="23">
    <source>
        <dbReference type="Proteomes" id="UP000260664"/>
    </source>
</evidence>
<comment type="pathway">
    <text evidence="1 8">Lipid metabolism; fatty acid biosynthesis.</text>
</comment>
<dbReference type="EMBL" id="QSVQ01000006">
    <property type="protein sequence ID" value="RGO51501.1"/>
    <property type="molecule type" value="Genomic_DNA"/>
</dbReference>
<dbReference type="GO" id="GO:0009317">
    <property type="term" value="C:acetyl-CoA carboxylase complex"/>
    <property type="evidence" value="ECO:0007669"/>
    <property type="project" value="InterPro"/>
</dbReference>
<evidence type="ECO:0000313" key="19">
    <source>
        <dbReference type="EMBL" id="RHC08745.1"/>
    </source>
</evidence>
<evidence type="ECO:0000256" key="7">
    <source>
        <dbReference type="ARBA" id="ARBA00023267"/>
    </source>
</evidence>
<evidence type="ECO:0000313" key="29">
    <source>
        <dbReference type="Proteomes" id="UP000284742"/>
    </source>
</evidence>
<dbReference type="EMBL" id="QSOI01000007">
    <property type="protein sequence ID" value="RGI84328.1"/>
    <property type="molecule type" value="Genomic_DNA"/>
</dbReference>
<evidence type="ECO:0000256" key="3">
    <source>
        <dbReference type="ARBA" id="ARBA00022516"/>
    </source>
</evidence>
<dbReference type="Pfam" id="PF00364">
    <property type="entry name" value="Biotin_lipoyl"/>
    <property type="match status" value="1"/>
</dbReference>
<evidence type="ECO:0000313" key="32">
    <source>
        <dbReference type="Proteomes" id="UP000285652"/>
    </source>
</evidence>
<dbReference type="InterPro" id="IPR000089">
    <property type="entry name" value="Biotin_lipoyl"/>
</dbReference>
<evidence type="ECO:0000313" key="24">
    <source>
        <dbReference type="Proteomes" id="UP000260841"/>
    </source>
</evidence>
<reference evidence="22 34" key="2">
    <citation type="submission" date="2019-07" db="EMBL/GenBank/DDBJ databases">
        <authorList>
            <person name="Hibberd C M."/>
            <person name="Gehrig L. J."/>
            <person name="Chang H.-W."/>
            <person name="Venkatesh S."/>
        </authorList>
    </citation>
    <scope>NUCLEOTIDE SEQUENCE [LARGE SCALE GENOMIC DNA]</scope>
    <source>
        <strain evidence="22">Dorea_formicigenerans_SSTS_Bg7063</strain>
    </source>
</reference>
<dbReference type="EMBL" id="QSVB01000001">
    <property type="protein sequence ID" value="RGN93774.1"/>
    <property type="molecule type" value="Genomic_DNA"/>
</dbReference>
<sequence>MNLDKIEKLVKIIEESSLQEFSIQEGDIKIKMSKRAGESVAVPFAPGMGMPVAGTAAPEAATADETSGEVEEETYITSPIVGTFYSAPSPEAKAFVKVGDRVKAGETVCILEAMKLMNEIESDFDCEIEAVLVSNEQRVEYGQPLFKVKKLDD</sequence>
<dbReference type="Proteomes" id="UP000285652">
    <property type="component" value="Unassembled WGS sequence"/>
</dbReference>
<dbReference type="Proteomes" id="UP000284742">
    <property type="component" value="Unassembled WGS sequence"/>
</dbReference>
<dbReference type="Proteomes" id="UP000283630">
    <property type="component" value="Unassembled WGS sequence"/>
</dbReference>
<evidence type="ECO:0000313" key="11">
    <source>
        <dbReference type="EMBL" id="RGI84328.1"/>
    </source>
</evidence>